<accession>A0A7X0MMQ7</accession>
<proteinExistence type="predicted"/>
<name>A0A7X0MMQ7_9SPHN</name>
<evidence type="ECO:0000313" key="2">
    <source>
        <dbReference type="EMBL" id="MBB6503255.1"/>
    </source>
</evidence>
<evidence type="ECO:0000313" key="3">
    <source>
        <dbReference type="Proteomes" id="UP000522313"/>
    </source>
</evidence>
<protein>
    <submittedName>
        <fullName evidence="2">Uncharacterized protein</fullName>
    </submittedName>
</protein>
<sequence length="81" mass="8554">MKTIATAVIASLFAIAPAHAAPKATPTAEPSPAVGALSVPVRNAKTRYCYKTEMTGSRIVSRVCKTRDAWKDIGVIVPESL</sequence>
<organism evidence="2 3">
    <name type="scientific">Sphingomonas endophytica</name>
    <dbReference type="NCBI Taxonomy" id="869719"/>
    <lineage>
        <taxon>Bacteria</taxon>
        <taxon>Pseudomonadati</taxon>
        <taxon>Pseudomonadota</taxon>
        <taxon>Alphaproteobacteria</taxon>
        <taxon>Sphingomonadales</taxon>
        <taxon>Sphingomonadaceae</taxon>
        <taxon>Sphingomonas</taxon>
    </lineage>
</organism>
<comment type="caution">
    <text evidence="2">The sequence shown here is derived from an EMBL/GenBank/DDBJ whole genome shotgun (WGS) entry which is preliminary data.</text>
</comment>
<feature type="chain" id="PRO_5030760856" evidence="1">
    <location>
        <begin position="21"/>
        <end position="81"/>
    </location>
</feature>
<reference evidence="2 3" key="2">
    <citation type="submission" date="2020-08" db="EMBL/GenBank/DDBJ databases">
        <authorList>
            <person name="Partida-Martinez L."/>
            <person name="Huntemann M."/>
            <person name="Clum A."/>
            <person name="Wang J."/>
            <person name="Palaniappan K."/>
            <person name="Ritter S."/>
            <person name="Chen I.-M."/>
            <person name="Stamatis D."/>
            <person name="Reddy T."/>
            <person name="O'Malley R."/>
            <person name="Daum C."/>
            <person name="Shapiro N."/>
            <person name="Ivanova N."/>
            <person name="Kyrpides N."/>
            <person name="Woyke T."/>
        </authorList>
    </citation>
    <scope>NUCLEOTIDE SEQUENCE [LARGE SCALE GENOMIC DNA]</scope>
    <source>
        <strain evidence="2 3">AS3.13</strain>
    </source>
</reference>
<keyword evidence="1" id="KW-0732">Signal</keyword>
<feature type="signal peptide" evidence="1">
    <location>
        <begin position="1"/>
        <end position="20"/>
    </location>
</feature>
<evidence type="ECO:0000256" key="1">
    <source>
        <dbReference type="SAM" id="SignalP"/>
    </source>
</evidence>
<dbReference type="AlphaFoldDB" id="A0A7X0MMQ7"/>
<gene>
    <name evidence="2" type="ORF">F4693_000204</name>
</gene>
<dbReference type="EMBL" id="JACHBT010000001">
    <property type="protein sequence ID" value="MBB6503255.1"/>
    <property type="molecule type" value="Genomic_DNA"/>
</dbReference>
<reference evidence="2 3" key="1">
    <citation type="submission" date="2020-08" db="EMBL/GenBank/DDBJ databases">
        <title>The Agave Microbiome: Exploring the role of microbial communities in plant adaptations to desert environments.</title>
        <authorList>
            <person name="Partida-Martinez L.P."/>
        </authorList>
    </citation>
    <scope>NUCLEOTIDE SEQUENCE [LARGE SCALE GENOMIC DNA]</scope>
    <source>
        <strain evidence="2 3">AS3.13</strain>
    </source>
</reference>
<dbReference type="RefSeq" id="WP_184503789.1">
    <property type="nucleotide sequence ID" value="NZ_JACHBT010000001.1"/>
</dbReference>
<dbReference type="Proteomes" id="UP000522313">
    <property type="component" value="Unassembled WGS sequence"/>
</dbReference>